<keyword evidence="1" id="KW-0472">Membrane</keyword>
<dbReference type="InterPro" id="IPR002656">
    <property type="entry name" value="Acyl_transf_3_dom"/>
</dbReference>
<dbReference type="Proteomes" id="UP001596158">
    <property type="component" value="Unassembled WGS sequence"/>
</dbReference>
<dbReference type="PANTHER" id="PTHR37312">
    <property type="entry name" value="MEMBRANE-BOUND ACYLTRANSFERASE YKRP-RELATED"/>
    <property type="match status" value="1"/>
</dbReference>
<dbReference type="GO" id="GO:0016746">
    <property type="term" value="F:acyltransferase activity"/>
    <property type="evidence" value="ECO:0007669"/>
    <property type="project" value="UniProtKB-KW"/>
</dbReference>
<feature type="transmembrane region" description="Helical" evidence="1">
    <location>
        <begin position="264"/>
        <end position="287"/>
    </location>
</feature>
<feature type="domain" description="Acyltransferase 3" evidence="2">
    <location>
        <begin position="10"/>
        <end position="323"/>
    </location>
</feature>
<feature type="transmembrane region" description="Helical" evidence="1">
    <location>
        <begin position="230"/>
        <end position="252"/>
    </location>
</feature>
<accession>A0ABW1RTT4</accession>
<keyword evidence="1" id="KW-1133">Transmembrane helix</keyword>
<feature type="transmembrane region" description="Helical" evidence="1">
    <location>
        <begin position="203"/>
        <end position="224"/>
    </location>
</feature>
<feature type="transmembrane region" description="Helical" evidence="1">
    <location>
        <begin position="35"/>
        <end position="56"/>
    </location>
</feature>
<keyword evidence="4" id="KW-1185">Reference proteome</keyword>
<feature type="transmembrane region" description="Helical" evidence="1">
    <location>
        <begin position="68"/>
        <end position="89"/>
    </location>
</feature>
<evidence type="ECO:0000313" key="3">
    <source>
        <dbReference type="EMBL" id="MFC6178897.1"/>
    </source>
</evidence>
<feature type="transmembrane region" description="Helical" evidence="1">
    <location>
        <begin position="12"/>
        <end position="29"/>
    </location>
</feature>
<dbReference type="Pfam" id="PF01757">
    <property type="entry name" value="Acyl_transf_3"/>
    <property type="match status" value="1"/>
</dbReference>
<keyword evidence="3" id="KW-0808">Transferase</keyword>
<feature type="transmembrane region" description="Helical" evidence="1">
    <location>
        <begin position="149"/>
        <end position="165"/>
    </location>
</feature>
<organism evidence="3 4">
    <name type="scientific">Weissella sagaensis</name>
    <dbReference type="NCBI Taxonomy" id="2559928"/>
    <lineage>
        <taxon>Bacteria</taxon>
        <taxon>Bacillati</taxon>
        <taxon>Bacillota</taxon>
        <taxon>Bacilli</taxon>
        <taxon>Lactobacillales</taxon>
        <taxon>Lactobacillaceae</taxon>
        <taxon>Weissella</taxon>
    </lineage>
</organism>
<protein>
    <submittedName>
        <fullName evidence="3">Acyltransferase family protein</fullName>
    </submittedName>
</protein>
<dbReference type="PANTHER" id="PTHR37312:SF1">
    <property type="entry name" value="MEMBRANE-BOUND ACYLTRANSFERASE YKRP-RELATED"/>
    <property type="match status" value="1"/>
</dbReference>
<sequence length="346" mass="39144">MSKQMQRDATFDIARAMGVLGVIIGHTLMGGHLNFLQNIIFEMNLPIFFFVSGYFYRNKKIMSLIKGGFNTLLFPYIILAIIWIILNYIKIPTLHTIKVFTIAAFYASGAPGIALFGDGNIAIGALWFLPAMFIGNILFHFIMKLKSHSLQIIFVLICVLLGFYLGPLYRFPLSLAAVLQVQLYYYAGHLWKNYRQKIENNWTYYLLICICATFWIVGALSGWYGLTAGTANHILLATLGGLGTPFILLLLAKGIIKFTTNFAALFKWIGQVSILFFIFNWLDIIFIDSMVNTHLLIPLSAAVSENAAYIIISLIRVLWSIIAVFIVLKFKFIRTIFLDKNAPLHI</sequence>
<keyword evidence="1" id="KW-0812">Transmembrane</keyword>
<name>A0ABW1RTT4_9LACO</name>
<feature type="transmembrane region" description="Helical" evidence="1">
    <location>
        <begin position="307"/>
        <end position="328"/>
    </location>
</feature>
<feature type="transmembrane region" description="Helical" evidence="1">
    <location>
        <begin position="121"/>
        <end position="142"/>
    </location>
</feature>
<evidence type="ECO:0000256" key="1">
    <source>
        <dbReference type="SAM" id="Phobius"/>
    </source>
</evidence>
<dbReference type="RefSeq" id="WP_137600583.1">
    <property type="nucleotide sequence ID" value="NZ_BJDT01000003.1"/>
</dbReference>
<dbReference type="InterPro" id="IPR052734">
    <property type="entry name" value="Nod_factor_acetyltransferase"/>
</dbReference>
<comment type="caution">
    <text evidence="3">The sequence shown here is derived from an EMBL/GenBank/DDBJ whole genome shotgun (WGS) entry which is preliminary data.</text>
</comment>
<evidence type="ECO:0000259" key="2">
    <source>
        <dbReference type="Pfam" id="PF01757"/>
    </source>
</evidence>
<dbReference type="EMBL" id="JBHSSG010000011">
    <property type="protein sequence ID" value="MFC6178897.1"/>
    <property type="molecule type" value="Genomic_DNA"/>
</dbReference>
<evidence type="ECO:0000313" key="4">
    <source>
        <dbReference type="Proteomes" id="UP001596158"/>
    </source>
</evidence>
<keyword evidence="3" id="KW-0012">Acyltransferase</keyword>
<gene>
    <name evidence="3" type="ORF">ACFQGR_05810</name>
</gene>
<proteinExistence type="predicted"/>
<reference evidence="4" key="1">
    <citation type="journal article" date="2019" name="Int. J. Syst. Evol. Microbiol.">
        <title>The Global Catalogue of Microorganisms (GCM) 10K type strain sequencing project: providing services to taxonomists for standard genome sequencing and annotation.</title>
        <authorList>
            <consortium name="The Broad Institute Genomics Platform"/>
            <consortium name="The Broad Institute Genome Sequencing Center for Infectious Disease"/>
            <person name="Wu L."/>
            <person name="Ma J."/>
        </authorList>
    </citation>
    <scope>NUCLEOTIDE SEQUENCE [LARGE SCALE GENOMIC DNA]</scope>
    <source>
        <strain evidence="4">CCM 8924</strain>
    </source>
</reference>